<feature type="region of interest" description="Disordered" evidence="1">
    <location>
        <begin position="119"/>
        <end position="142"/>
    </location>
</feature>
<accession>A0A836HMA3</accession>
<evidence type="ECO:0000313" key="2">
    <source>
        <dbReference type="EMBL" id="KAG5480611.1"/>
    </source>
</evidence>
<evidence type="ECO:0000313" key="3">
    <source>
        <dbReference type="Proteomes" id="UP000673552"/>
    </source>
</evidence>
<dbReference type="SUPFAM" id="SSF50156">
    <property type="entry name" value="PDZ domain-like"/>
    <property type="match status" value="1"/>
</dbReference>
<dbReference type="InterPro" id="IPR036034">
    <property type="entry name" value="PDZ_sf"/>
</dbReference>
<evidence type="ECO:0008006" key="4">
    <source>
        <dbReference type="Google" id="ProtNLM"/>
    </source>
</evidence>
<feature type="region of interest" description="Disordered" evidence="1">
    <location>
        <begin position="171"/>
        <end position="243"/>
    </location>
</feature>
<dbReference type="KEGG" id="lmat:92516258"/>
<feature type="region of interest" description="Disordered" evidence="1">
    <location>
        <begin position="356"/>
        <end position="387"/>
    </location>
</feature>
<protein>
    <recommendedName>
        <fullName evidence="4">PDZ domain-containing protein</fullName>
    </recommendedName>
</protein>
<dbReference type="EMBL" id="JAFEUZ010000019">
    <property type="protein sequence ID" value="KAG5480611.1"/>
    <property type="molecule type" value="Genomic_DNA"/>
</dbReference>
<dbReference type="Proteomes" id="UP000673552">
    <property type="component" value="Chromosome 19"/>
</dbReference>
<reference evidence="2 3" key="1">
    <citation type="submission" date="2021-03" db="EMBL/GenBank/DDBJ databases">
        <title>Leishmania (Mundinia) martiniquensis Genome sequencing and assembly.</title>
        <authorList>
            <person name="Almutairi H."/>
            <person name="Gatherer D."/>
        </authorList>
    </citation>
    <scope>NUCLEOTIDE SEQUENCE [LARGE SCALE GENOMIC DNA]</scope>
    <source>
        <strain evidence="2">LSCM1</strain>
    </source>
</reference>
<dbReference type="OrthoDB" id="4217619at2759"/>
<dbReference type="RefSeq" id="XP_067179375.1">
    <property type="nucleotide sequence ID" value="XM_067323746.1"/>
</dbReference>
<keyword evidence="3" id="KW-1185">Reference proteome</keyword>
<gene>
    <name evidence="2" type="ORF">LSCM1_06315</name>
</gene>
<feature type="compositionally biased region" description="Low complexity" evidence="1">
    <location>
        <begin position="179"/>
        <end position="190"/>
    </location>
</feature>
<comment type="caution">
    <text evidence="2">The sequence shown here is derived from an EMBL/GenBank/DDBJ whole genome shotgun (WGS) entry which is preliminary data.</text>
</comment>
<dbReference type="GeneID" id="92516258"/>
<dbReference type="Gene3D" id="2.30.42.10">
    <property type="match status" value="1"/>
</dbReference>
<sequence length="751" mass="81069">MASPTQLVPHIKRDGPELNLPYRPLGGEFFDSKLSTLRGLRDFYEQHSFDTQGPYADLFAVLLSSCKHLIDINVELVHHIKLQGDTQQRQQLVCDALCGNVARHRTDIENLRASLGHLTSRDASRQAAATNSEDDDSSLWSGAAASPHACLKKETTAVGYAQRIGEERPAALPAPQHRAGTAASPHAPAADFQRASLSTPSASRVEPGAHKYATTPSHREVPPSEPMGALPHPSPSQHAAEGEWAAGLTRRTNTMQSQPANPLAEGCLPSAQLDEEQKQQQSSAVLPASLAARRQHAKDGVDRRHEHLTRHLAAVEASVHEPQRRLQWIWEGGDLDSSHLSASPATASRIASGSEFTDPYTATAGHAPSNPQQELTQGRGASVTSPISARTPPAILVRWIDSRLQQWEAEWRRVLEDVQEALLLDAAVGARAAHPTSHAAAEGEAQVNRRAPWEGVSAVDQPTDAVTTPSCRGELVCALRALLCTHSAELYKRAVVESTRHVQRTDDELHDVRARLEALELYAPHRYAVTARPPLLGVELEDVLEPRIGVRLRTVYHGYLADRAGLSVGDVLVAVGRQSIQTRAQLYAVLGELTHEYNAQCRLQIEAGFMRSFTLGDGCCASDGRFVKCASPYHEAGVERKGTDSLLDQELQRVRSEAAAAVAGGTNTSGARSSAGRICGHSSLRGNAAGAGLPAAASPSLPVSPSVAEHKEQLAQCLPYFELCLHVVRDGRLRDVTLLIPPSDALRSTVY</sequence>
<organism evidence="2 3">
    <name type="scientific">Leishmania martiniquensis</name>
    <dbReference type="NCBI Taxonomy" id="1580590"/>
    <lineage>
        <taxon>Eukaryota</taxon>
        <taxon>Discoba</taxon>
        <taxon>Euglenozoa</taxon>
        <taxon>Kinetoplastea</taxon>
        <taxon>Metakinetoplastina</taxon>
        <taxon>Trypanosomatida</taxon>
        <taxon>Trypanosomatidae</taxon>
        <taxon>Leishmaniinae</taxon>
        <taxon>Leishmania</taxon>
    </lineage>
</organism>
<name>A0A836HMA3_9TRYP</name>
<evidence type="ECO:0000256" key="1">
    <source>
        <dbReference type="SAM" id="MobiDB-lite"/>
    </source>
</evidence>
<dbReference type="AlphaFoldDB" id="A0A836HMA3"/>
<proteinExistence type="predicted"/>